<accession>A0AAN9QYR8</accession>
<evidence type="ECO:0000313" key="2">
    <source>
        <dbReference type="Proteomes" id="UP001374584"/>
    </source>
</evidence>
<comment type="caution">
    <text evidence="1">The sequence shown here is derived from an EMBL/GenBank/DDBJ whole genome shotgun (WGS) entry which is preliminary data.</text>
</comment>
<proteinExistence type="predicted"/>
<keyword evidence="2" id="KW-1185">Reference proteome</keyword>
<protein>
    <submittedName>
        <fullName evidence="1">Uncharacterized protein</fullName>
    </submittedName>
</protein>
<sequence length="126" mass="14469">MRTWESEMKTLAVAKVQRSGSFHQFMNVALESKRERERLALCYVFMVVPAALGCCCVKKLKVRVGHQHVRRQRLFRVDGATPHHSATLMPSSSNSFNTFWVPTPHSDPFHLYFLLTRPVYHPSAPS</sequence>
<organism evidence="1 2">
    <name type="scientific">Phaseolus coccineus</name>
    <name type="common">Scarlet runner bean</name>
    <name type="synonym">Phaseolus multiflorus</name>
    <dbReference type="NCBI Taxonomy" id="3886"/>
    <lineage>
        <taxon>Eukaryota</taxon>
        <taxon>Viridiplantae</taxon>
        <taxon>Streptophyta</taxon>
        <taxon>Embryophyta</taxon>
        <taxon>Tracheophyta</taxon>
        <taxon>Spermatophyta</taxon>
        <taxon>Magnoliopsida</taxon>
        <taxon>eudicotyledons</taxon>
        <taxon>Gunneridae</taxon>
        <taxon>Pentapetalae</taxon>
        <taxon>rosids</taxon>
        <taxon>fabids</taxon>
        <taxon>Fabales</taxon>
        <taxon>Fabaceae</taxon>
        <taxon>Papilionoideae</taxon>
        <taxon>50 kb inversion clade</taxon>
        <taxon>NPAAA clade</taxon>
        <taxon>indigoferoid/millettioid clade</taxon>
        <taxon>Phaseoleae</taxon>
        <taxon>Phaseolus</taxon>
    </lineage>
</organism>
<name>A0AAN9QYR8_PHACN</name>
<gene>
    <name evidence="1" type="ORF">VNO80_17655</name>
</gene>
<reference evidence="1 2" key="1">
    <citation type="submission" date="2024-01" db="EMBL/GenBank/DDBJ databases">
        <title>The genomes of 5 underutilized Papilionoideae crops provide insights into root nodulation and disease resistanc.</title>
        <authorList>
            <person name="Jiang F."/>
        </authorList>
    </citation>
    <scope>NUCLEOTIDE SEQUENCE [LARGE SCALE GENOMIC DNA]</scope>
    <source>
        <strain evidence="1">JINMINGXINNONG_FW02</strain>
        <tissue evidence="1">Leaves</tissue>
    </source>
</reference>
<evidence type="ECO:0000313" key="1">
    <source>
        <dbReference type="EMBL" id="KAK7352236.1"/>
    </source>
</evidence>
<dbReference type="Proteomes" id="UP001374584">
    <property type="component" value="Unassembled WGS sequence"/>
</dbReference>
<dbReference type="EMBL" id="JAYMYR010000007">
    <property type="protein sequence ID" value="KAK7352236.1"/>
    <property type="molecule type" value="Genomic_DNA"/>
</dbReference>
<dbReference type="AlphaFoldDB" id="A0AAN9QYR8"/>